<gene>
    <name evidence="1" type="ORF">HPP92_007810</name>
</gene>
<accession>A0A835RHC5</accession>
<dbReference type="PANTHER" id="PTHR47325">
    <property type="entry name" value="HISTONE-LYSINE N-METHYLTRANSFERASE SUVR5"/>
    <property type="match status" value="1"/>
</dbReference>
<sequence>MFVHPNVMPPIIYTLQKVHYAGTPSKGSKISGGLSWEAKLLQRGSPMQQTMEKQSRAIFDIEAAPSELDCSQQVLVPESDQFHEGHGGSESLRRHASDVYLSSSTLPLGLQAGEPLPKISSSQTMQGHSYVKNDGEKHAGFMKAVSTDFEGHMLSNDLSTMDTTFLKDPCISEEVRFENKGLNLFSNFEDVRRVRYMGKQSGRIELSNDLHTLKDGLSDGLNEVEGSMVEFSNDNCSMSDASKSHDEDYEFNENSNPKVIACSSACFEKGNIPIGEQNSQLIVPKDDMLLSMQNMKENDQECESKSSANVFLDEYQTLPLWVKWRGKWQTGLRCPLVDCPLSTLKAKPTHERKKYISIFFPRTRTYSWVDMLLVCSINEFPHPLACGTHRRWRKLVKDLSAPRRYILQKLAIALLNIGDELHTEAIIEVARVATTWKDFAMECSHCRDYPSLGKMLLKLQSMILPKCVHKDWLENSLDSWMQRCRSAQSAESIESLTEELVESIMWTKVNELWTAPMKPELDPEWKTWKQEAMKLFFASYQEAVDKNVEQNNSDVSVKSGAQTSRKRLKLEIRRPETSARIIGNLECQVLSHNKCPNADPGFGISDGVSNCH</sequence>
<protein>
    <submittedName>
        <fullName evidence="1">Uncharacterized protein</fullName>
    </submittedName>
</protein>
<proteinExistence type="predicted"/>
<dbReference type="EMBL" id="JADCNL010000003">
    <property type="protein sequence ID" value="KAG0488999.1"/>
    <property type="molecule type" value="Genomic_DNA"/>
</dbReference>
<comment type="caution">
    <text evidence="1">The sequence shown here is derived from an EMBL/GenBank/DDBJ whole genome shotgun (WGS) entry which is preliminary data.</text>
</comment>
<reference evidence="1 2" key="1">
    <citation type="journal article" date="2020" name="Nat. Food">
        <title>A phased Vanilla planifolia genome enables genetic improvement of flavour and production.</title>
        <authorList>
            <person name="Hasing T."/>
            <person name="Tang H."/>
            <person name="Brym M."/>
            <person name="Khazi F."/>
            <person name="Huang T."/>
            <person name="Chambers A.H."/>
        </authorList>
    </citation>
    <scope>NUCLEOTIDE SEQUENCE [LARGE SCALE GENOMIC DNA]</scope>
    <source>
        <tissue evidence="1">Leaf</tissue>
    </source>
</reference>
<evidence type="ECO:0000313" key="2">
    <source>
        <dbReference type="Proteomes" id="UP000636800"/>
    </source>
</evidence>
<dbReference type="PANTHER" id="PTHR47325:SF1">
    <property type="entry name" value="HISTONE-LYSINE N-METHYLTRANSFERASE SUVR5"/>
    <property type="match status" value="1"/>
</dbReference>
<dbReference type="AlphaFoldDB" id="A0A835RHC5"/>
<name>A0A835RHC5_VANPL</name>
<organism evidence="1 2">
    <name type="scientific">Vanilla planifolia</name>
    <name type="common">Vanilla</name>
    <dbReference type="NCBI Taxonomy" id="51239"/>
    <lineage>
        <taxon>Eukaryota</taxon>
        <taxon>Viridiplantae</taxon>
        <taxon>Streptophyta</taxon>
        <taxon>Embryophyta</taxon>
        <taxon>Tracheophyta</taxon>
        <taxon>Spermatophyta</taxon>
        <taxon>Magnoliopsida</taxon>
        <taxon>Liliopsida</taxon>
        <taxon>Asparagales</taxon>
        <taxon>Orchidaceae</taxon>
        <taxon>Vanilloideae</taxon>
        <taxon>Vanilleae</taxon>
        <taxon>Vanilla</taxon>
    </lineage>
</organism>
<keyword evidence="2" id="KW-1185">Reference proteome</keyword>
<evidence type="ECO:0000313" key="1">
    <source>
        <dbReference type="EMBL" id="KAG0488999.1"/>
    </source>
</evidence>
<dbReference type="Proteomes" id="UP000636800">
    <property type="component" value="Chromosome 3"/>
</dbReference>